<dbReference type="Proteomes" id="UP000236846">
    <property type="component" value="Unassembled WGS sequence"/>
</dbReference>
<dbReference type="InterPro" id="IPR039430">
    <property type="entry name" value="Thymidylate_kin-like_dom"/>
</dbReference>
<dbReference type="GO" id="GO:0006233">
    <property type="term" value="P:dTDP biosynthetic process"/>
    <property type="evidence" value="ECO:0007669"/>
    <property type="project" value="TreeGrafter"/>
</dbReference>
<dbReference type="Pfam" id="PF02223">
    <property type="entry name" value="Thymidylate_kin"/>
    <property type="match status" value="1"/>
</dbReference>
<organism evidence="5 6">
    <name type="scientific">Candidatus Brennerbacteria bacterium CG11_big_fil_rev_8_21_14_0_20_43_10</name>
    <dbReference type="NCBI Taxonomy" id="1974523"/>
    <lineage>
        <taxon>Bacteria</taxon>
        <taxon>Candidatus Brenneribacteriota</taxon>
    </lineage>
</organism>
<dbReference type="GO" id="GO:0005737">
    <property type="term" value="C:cytoplasm"/>
    <property type="evidence" value="ECO:0007669"/>
    <property type="project" value="TreeGrafter"/>
</dbReference>
<evidence type="ECO:0000256" key="1">
    <source>
        <dbReference type="ARBA" id="ARBA00009776"/>
    </source>
</evidence>
<dbReference type="GO" id="GO:0004798">
    <property type="term" value="F:dTMP kinase activity"/>
    <property type="evidence" value="ECO:0007669"/>
    <property type="project" value="TreeGrafter"/>
</dbReference>
<dbReference type="SUPFAM" id="SSF52540">
    <property type="entry name" value="P-loop containing nucleoside triphosphate hydrolases"/>
    <property type="match status" value="1"/>
</dbReference>
<comment type="caution">
    <text evidence="5">The sequence shown here is derived from an EMBL/GenBank/DDBJ whole genome shotgun (WGS) entry which is preliminary data.</text>
</comment>
<dbReference type="PANTHER" id="PTHR10344">
    <property type="entry name" value="THYMIDYLATE KINASE"/>
    <property type="match status" value="1"/>
</dbReference>
<dbReference type="GO" id="GO:0005524">
    <property type="term" value="F:ATP binding"/>
    <property type="evidence" value="ECO:0007669"/>
    <property type="project" value="UniProtKB-KW"/>
</dbReference>
<comment type="similarity">
    <text evidence="1">Belongs to the thymidylate kinase family.</text>
</comment>
<dbReference type="PANTHER" id="PTHR10344:SF4">
    <property type="entry name" value="UMP-CMP KINASE 2, MITOCHONDRIAL"/>
    <property type="match status" value="1"/>
</dbReference>
<protein>
    <recommendedName>
        <fullName evidence="4">Thymidylate kinase-like domain-containing protein</fullName>
    </recommendedName>
</protein>
<dbReference type="GO" id="GO:0006227">
    <property type="term" value="P:dUDP biosynthetic process"/>
    <property type="evidence" value="ECO:0007669"/>
    <property type="project" value="TreeGrafter"/>
</dbReference>
<evidence type="ECO:0000313" key="6">
    <source>
        <dbReference type="Proteomes" id="UP000236846"/>
    </source>
</evidence>
<dbReference type="InterPro" id="IPR027417">
    <property type="entry name" value="P-loop_NTPase"/>
</dbReference>
<dbReference type="Gene3D" id="3.40.50.300">
    <property type="entry name" value="P-loop containing nucleotide triphosphate hydrolases"/>
    <property type="match status" value="1"/>
</dbReference>
<keyword evidence="3" id="KW-0067">ATP-binding</keyword>
<dbReference type="EMBL" id="PCXE01000058">
    <property type="protein sequence ID" value="PIR25396.1"/>
    <property type="molecule type" value="Genomic_DNA"/>
</dbReference>
<feature type="domain" description="Thymidylate kinase-like" evidence="4">
    <location>
        <begin position="29"/>
        <end position="206"/>
    </location>
</feature>
<evidence type="ECO:0000256" key="3">
    <source>
        <dbReference type="ARBA" id="ARBA00022840"/>
    </source>
</evidence>
<reference evidence="5 6" key="1">
    <citation type="submission" date="2017-09" db="EMBL/GenBank/DDBJ databases">
        <title>Depth-based differentiation of microbial function through sediment-hosted aquifers and enrichment of novel symbionts in the deep terrestrial subsurface.</title>
        <authorList>
            <person name="Probst A.J."/>
            <person name="Ladd B."/>
            <person name="Jarett J.K."/>
            <person name="Geller-Mcgrath D.E."/>
            <person name="Sieber C.M."/>
            <person name="Emerson J.B."/>
            <person name="Anantharaman K."/>
            <person name="Thomas B.C."/>
            <person name="Malmstrom R."/>
            <person name="Stieglmeier M."/>
            <person name="Klingl A."/>
            <person name="Woyke T."/>
            <person name="Ryan C.M."/>
            <person name="Banfield J.F."/>
        </authorList>
    </citation>
    <scope>NUCLEOTIDE SEQUENCE [LARGE SCALE GENOMIC DNA]</scope>
    <source>
        <strain evidence="5">CG11_big_fil_rev_8_21_14_0_20_43_10</strain>
    </source>
</reference>
<name>A0A2H0PV67_9BACT</name>
<keyword evidence="2" id="KW-0547">Nucleotide-binding</keyword>
<evidence type="ECO:0000313" key="5">
    <source>
        <dbReference type="EMBL" id="PIR25396.1"/>
    </source>
</evidence>
<accession>A0A2H0PV67</accession>
<dbReference type="GO" id="GO:0006235">
    <property type="term" value="P:dTTP biosynthetic process"/>
    <property type="evidence" value="ECO:0007669"/>
    <property type="project" value="TreeGrafter"/>
</dbReference>
<evidence type="ECO:0000256" key="2">
    <source>
        <dbReference type="ARBA" id="ARBA00022741"/>
    </source>
</evidence>
<dbReference type="AlphaFoldDB" id="A0A2H0PV67"/>
<gene>
    <name evidence="5" type="ORF">COV41_02920</name>
</gene>
<proteinExistence type="inferred from homology"/>
<evidence type="ECO:0000259" key="4">
    <source>
        <dbReference type="Pfam" id="PF02223"/>
    </source>
</evidence>
<sequence length="250" mass="28809">MPLFAITQCVLYSFHCMAKHSKQGLFVVIEGIDFTGKATQSKLLLERLRKLGIKTSYFDFPQYKQRSCTFVEDYLAGEFGDATKLSPKISSIFFALDRFAAKNKLIQALADGVVVANRYSTSNFGHQATKYKTVKEKIRFWKWSRQLEYNFLKLPKPDIVFILMLPLAVSLKLGRSRKSSKYVSTHGKTTDMHQQSMKHLAGARKNYLLLGKMYPKMCRIIDCYDKKKNYILPPEIIADKIWAVLQESIH</sequence>